<protein>
    <recommendedName>
        <fullName evidence="13">Acyltransferase</fullName>
    </recommendedName>
</protein>
<keyword evidence="5" id="KW-0812">Transmembrane</keyword>
<dbReference type="PANTHER" id="PTHR12317:SF63">
    <property type="entry name" value="DIACYLGLYCEROL O-ACYLTRANSFERASE 2"/>
    <property type="match status" value="1"/>
</dbReference>
<keyword evidence="8" id="KW-0443">Lipid metabolism</keyword>
<dbReference type="AlphaFoldDB" id="A0A5C7HQC5"/>
<evidence type="ECO:0000313" key="12">
    <source>
        <dbReference type="Proteomes" id="UP000323000"/>
    </source>
</evidence>
<accession>A0A5C7HQC5</accession>
<evidence type="ECO:0000256" key="6">
    <source>
        <dbReference type="ARBA" id="ARBA00022824"/>
    </source>
</evidence>
<dbReference type="GO" id="GO:0019432">
    <property type="term" value="P:triglyceride biosynthetic process"/>
    <property type="evidence" value="ECO:0007669"/>
    <property type="project" value="TreeGrafter"/>
</dbReference>
<keyword evidence="12" id="KW-1185">Reference proteome</keyword>
<name>A0A5C7HQC5_9ROSI</name>
<dbReference type="Gene3D" id="3.40.50.720">
    <property type="entry name" value="NAD(P)-binding Rossmann-like Domain"/>
    <property type="match status" value="1"/>
</dbReference>
<dbReference type="EMBL" id="VAHF01000006">
    <property type="protein sequence ID" value="TXG59267.1"/>
    <property type="molecule type" value="Genomic_DNA"/>
</dbReference>
<dbReference type="Proteomes" id="UP000323000">
    <property type="component" value="Chromosome 6"/>
</dbReference>
<evidence type="ECO:0000256" key="3">
    <source>
        <dbReference type="ARBA" id="ARBA00022516"/>
    </source>
</evidence>
<dbReference type="OrthoDB" id="264532at2759"/>
<reference evidence="12" key="1">
    <citation type="journal article" date="2019" name="Gigascience">
        <title>De novo genome assembly of the endangered Acer yangbiense, a plant species with extremely small populations endemic to Yunnan Province, China.</title>
        <authorList>
            <person name="Yang J."/>
            <person name="Wariss H.M."/>
            <person name="Tao L."/>
            <person name="Zhang R."/>
            <person name="Yun Q."/>
            <person name="Hollingsworth P."/>
            <person name="Dao Z."/>
            <person name="Luo G."/>
            <person name="Guo H."/>
            <person name="Ma Y."/>
            <person name="Sun W."/>
        </authorList>
    </citation>
    <scope>NUCLEOTIDE SEQUENCE [LARGE SCALE GENOMIC DNA]</scope>
    <source>
        <strain evidence="12">cv. Malutang</strain>
    </source>
</reference>
<dbReference type="PANTHER" id="PTHR12317">
    <property type="entry name" value="DIACYLGLYCEROL O-ACYLTRANSFERASE"/>
    <property type="match status" value="1"/>
</dbReference>
<dbReference type="GO" id="GO:0004144">
    <property type="term" value="F:diacylglycerol O-acyltransferase activity"/>
    <property type="evidence" value="ECO:0007669"/>
    <property type="project" value="UniProtKB-ARBA"/>
</dbReference>
<evidence type="ECO:0000256" key="1">
    <source>
        <dbReference type="ARBA" id="ARBA00004477"/>
    </source>
</evidence>
<evidence type="ECO:0008006" key="13">
    <source>
        <dbReference type="Google" id="ProtNLM"/>
    </source>
</evidence>
<gene>
    <name evidence="11" type="ORF">EZV62_013840</name>
</gene>
<keyword evidence="4" id="KW-0808">Transferase</keyword>
<comment type="caution">
    <text evidence="11">The sequence shown here is derived from an EMBL/GenBank/DDBJ whole genome shotgun (WGS) entry which is preliminary data.</text>
</comment>
<organism evidence="11 12">
    <name type="scientific">Acer yangbiense</name>
    <dbReference type="NCBI Taxonomy" id="1000413"/>
    <lineage>
        <taxon>Eukaryota</taxon>
        <taxon>Viridiplantae</taxon>
        <taxon>Streptophyta</taxon>
        <taxon>Embryophyta</taxon>
        <taxon>Tracheophyta</taxon>
        <taxon>Spermatophyta</taxon>
        <taxon>Magnoliopsida</taxon>
        <taxon>eudicotyledons</taxon>
        <taxon>Gunneridae</taxon>
        <taxon>Pentapetalae</taxon>
        <taxon>rosids</taxon>
        <taxon>malvids</taxon>
        <taxon>Sapindales</taxon>
        <taxon>Sapindaceae</taxon>
        <taxon>Hippocastanoideae</taxon>
        <taxon>Acereae</taxon>
        <taxon>Acer</taxon>
    </lineage>
</organism>
<comment type="subcellular location">
    <subcellularLocation>
        <location evidence="1">Endoplasmic reticulum membrane</location>
        <topology evidence="1">Multi-pass membrane protein</topology>
    </subcellularLocation>
</comment>
<sequence>MADVPGHPAEDHVLDRLFELGCLDAAVSAEELHGWSSSCFNMVTLSKPLFYTQMILRRHNIYLHLMELKKDFISSKQASEEGSFDSAIDGCNGVFHTASPVVFSTNDPLVLVLFTFFIAFLKSRRGFVRIAMEIGLPLVPVFCFGQSDVYKWWKPGEQLYLKFSRALKFTTIYFWGLFGSPLPYKQPMHVVVGRPIELKKNPQPTTEEVRGDKVVYSGVLNRHPTSMYSFRRGATNCGTQEVTEVHSHFVESLQDLFERPKGWTGYPDLQLKIL</sequence>
<dbReference type="Pfam" id="PF03982">
    <property type="entry name" value="DAGAT"/>
    <property type="match status" value="1"/>
</dbReference>
<evidence type="ECO:0000256" key="2">
    <source>
        <dbReference type="ARBA" id="ARBA00005420"/>
    </source>
</evidence>
<evidence type="ECO:0000256" key="8">
    <source>
        <dbReference type="ARBA" id="ARBA00023098"/>
    </source>
</evidence>
<evidence type="ECO:0000256" key="10">
    <source>
        <dbReference type="ARBA" id="ARBA00023315"/>
    </source>
</evidence>
<keyword evidence="10" id="KW-0012">Acyltransferase</keyword>
<dbReference type="GO" id="GO:0005789">
    <property type="term" value="C:endoplasmic reticulum membrane"/>
    <property type="evidence" value="ECO:0007669"/>
    <property type="project" value="UniProtKB-SubCell"/>
</dbReference>
<keyword evidence="9" id="KW-0472">Membrane</keyword>
<keyword evidence="3" id="KW-0444">Lipid biosynthesis</keyword>
<evidence type="ECO:0000313" key="11">
    <source>
        <dbReference type="EMBL" id="TXG59267.1"/>
    </source>
</evidence>
<proteinExistence type="inferred from homology"/>
<evidence type="ECO:0000256" key="9">
    <source>
        <dbReference type="ARBA" id="ARBA00023136"/>
    </source>
</evidence>
<keyword evidence="6" id="KW-0256">Endoplasmic reticulum</keyword>
<comment type="similarity">
    <text evidence="2">Belongs to the diacylglycerol acyltransferase family.</text>
</comment>
<evidence type="ECO:0000256" key="5">
    <source>
        <dbReference type="ARBA" id="ARBA00022692"/>
    </source>
</evidence>
<dbReference type="InterPro" id="IPR007130">
    <property type="entry name" value="DAGAT"/>
</dbReference>
<evidence type="ECO:0000256" key="4">
    <source>
        <dbReference type="ARBA" id="ARBA00022679"/>
    </source>
</evidence>
<evidence type="ECO:0000256" key="7">
    <source>
        <dbReference type="ARBA" id="ARBA00022989"/>
    </source>
</evidence>
<keyword evidence="7" id="KW-1133">Transmembrane helix</keyword>